<dbReference type="SUPFAM" id="SSF63562">
    <property type="entry name" value="RPB6/omega subunit-like"/>
    <property type="match status" value="1"/>
</dbReference>
<dbReference type="GeneID" id="7846270"/>
<keyword evidence="5" id="KW-1185">Reference proteome</keyword>
<keyword evidence="2" id="KW-0804">Transcription</keyword>
<dbReference type="GO" id="GO:0005736">
    <property type="term" value="C:RNA polymerase I complex"/>
    <property type="evidence" value="ECO:0007669"/>
    <property type="project" value="TreeGrafter"/>
</dbReference>
<dbReference type="GO" id="GO:0042797">
    <property type="term" value="P:tRNA transcription by RNA polymerase III"/>
    <property type="evidence" value="ECO:0007669"/>
    <property type="project" value="TreeGrafter"/>
</dbReference>
<dbReference type="GO" id="GO:0005666">
    <property type="term" value="C:RNA polymerase III complex"/>
    <property type="evidence" value="ECO:0007669"/>
    <property type="project" value="TreeGrafter"/>
</dbReference>
<dbReference type="InterPro" id="IPR020708">
    <property type="entry name" value="DNA-dir_RNA_polK_14-18kDa_CS"/>
</dbReference>
<dbReference type="AlphaFoldDB" id="I7M6R9"/>
<dbReference type="RefSeq" id="XP_001033371.1">
    <property type="nucleotide sequence ID" value="XM_001033371.3"/>
</dbReference>
<dbReference type="PANTHER" id="PTHR47227">
    <property type="entry name" value="DNA-DIRECTED RNA POLYMERASE SUBUNIT K"/>
    <property type="match status" value="1"/>
</dbReference>
<evidence type="ECO:0000256" key="2">
    <source>
        <dbReference type="ARBA" id="ARBA00023163"/>
    </source>
</evidence>
<dbReference type="NCBIfam" id="NF002208">
    <property type="entry name" value="PRK01099.1-3"/>
    <property type="match status" value="1"/>
</dbReference>
<dbReference type="PROSITE" id="PS01111">
    <property type="entry name" value="RNA_POL_K_14KD"/>
    <property type="match status" value="1"/>
</dbReference>
<keyword evidence="1 4" id="KW-0240">DNA-directed RNA polymerase</keyword>
<sequence>MSDYGDNDYSDPGNFDEDNMGDDMDDGDQESEEASSRSGDEGDSADDSDHSGTESESQSEVDKDEYPEEMVIIKDQDRDQQASKTKVTPPFLTKYEKARIIGTRALQIAQNSPIYVETDDKDYDPIAIAEKEFVQKKIPFIIRRYLPNKEYEDWALDELEVLD</sequence>
<dbReference type="GO" id="GO:0005665">
    <property type="term" value="C:RNA polymerase II, core complex"/>
    <property type="evidence" value="ECO:0007669"/>
    <property type="project" value="TreeGrafter"/>
</dbReference>
<dbReference type="OMA" id="DEMEADY"/>
<feature type="compositionally biased region" description="Basic and acidic residues" evidence="3">
    <location>
        <begin position="71"/>
        <end position="81"/>
    </location>
</feature>
<evidence type="ECO:0000313" key="4">
    <source>
        <dbReference type="EMBL" id="EAR85708.1"/>
    </source>
</evidence>
<dbReference type="HOGENOM" id="CLU_112527_0_1_1"/>
<dbReference type="GO" id="GO:0006366">
    <property type="term" value="P:transcription by RNA polymerase II"/>
    <property type="evidence" value="ECO:0007669"/>
    <property type="project" value="TreeGrafter"/>
</dbReference>
<dbReference type="PANTHER" id="PTHR47227:SF5">
    <property type="entry name" value="DNA-DIRECTED RNA POLYMERASES I, II, AND III SUBUNIT RPABC2"/>
    <property type="match status" value="1"/>
</dbReference>
<evidence type="ECO:0000256" key="1">
    <source>
        <dbReference type="ARBA" id="ARBA00022478"/>
    </source>
</evidence>
<protein>
    <submittedName>
        <fullName evidence="4">DNA-directed RNA polymerase subunit K</fullName>
    </submittedName>
</protein>
<evidence type="ECO:0000256" key="3">
    <source>
        <dbReference type="SAM" id="MobiDB-lite"/>
    </source>
</evidence>
<gene>
    <name evidence="4" type="ORF">TTHERM_00421170</name>
</gene>
<name>I7M6R9_TETTS</name>
<dbReference type="EMBL" id="GG662536">
    <property type="protein sequence ID" value="EAR85708.1"/>
    <property type="molecule type" value="Genomic_DNA"/>
</dbReference>
<dbReference type="FunCoup" id="I7M6R9">
    <property type="interactions" value="231"/>
</dbReference>
<dbReference type="SMART" id="SM01409">
    <property type="entry name" value="RNA_pol_Rpb6"/>
    <property type="match status" value="1"/>
</dbReference>
<dbReference type="PIRSF" id="PIRSF000778">
    <property type="entry name" value="RpoK/RPB6"/>
    <property type="match status" value="1"/>
</dbReference>
<dbReference type="KEGG" id="tet:TTHERM_00421170"/>
<dbReference type="InterPro" id="IPR006111">
    <property type="entry name" value="Rpo6/Rpb6"/>
</dbReference>
<dbReference type="OrthoDB" id="259769at2759"/>
<dbReference type="InParanoid" id="I7M6R9"/>
<dbReference type="InterPro" id="IPR006110">
    <property type="entry name" value="Pol_omega/Rpo6/RPB6"/>
</dbReference>
<dbReference type="Pfam" id="PF01192">
    <property type="entry name" value="RNA_pol_Rpb6"/>
    <property type="match status" value="1"/>
</dbReference>
<dbReference type="Gene3D" id="3.90.940.10">
    <property type="match status" value="1"/>
</dbReference>
<dbReference type="eggNOG" id="KOG3405">
    <property type="taxonomic scope" value="Eukaryota"/>
</dbReference>
<dbReference type="GO" id="GO:0003899">
    <property type="term" value="F:DNA-directed RNA polymerase activity"/>
    <property type="evidence" value="ECO:0007669"/>
    <property type="project" value="InterPro"/>
</dbReference>
<dbReference type="GO" id="GO:0003677">
    <property type="term" value="F:DNA binding"/>
    <property type="evidence" value="ECO:0007669"/>
    <property type="project" value="InterPro"/>
</dbReference>
<evidence type="ECO:0000313" key="5">
    <source>
        <dbReference type="Proteomes" id="UP000009168"/>
    </source>
</evidence>
<feature type="compositionally biased region" description="Acidic residues" evidence="3">
    <location>
        <begin position="57"/>
        <end position="68"/>
    </location>
</feature>
<feature type="region of interest" description="Disordered" evidence="3">
    <location>
        <begin position="1"/>
        <end position="87"/>
    </location>
</feature>
<accession>I7M6R9</accession>
<dbReference type="Proteomes" id="UP000009168">
    <property type="component" value="Unassembled WGS sequence"/>
</dbReference>
<dbReference type="InterPro" id="IPR036161">
    <property type="entry name" value="RPB6/omega-like_sf"/>
</dbReference>
<proteinExistence type="predicted"/>
<feature type="compositionally biased region" description="Acidic residues" evidence="3">
    <location>
        <begin position="1"/>
        <end position="33"/>
    </location>
</feature>
<organism evidence="4 5">
    <name type="scientific">Tetrahymena thermophila (strain SB210)</name>
    <dbReference type="NCBI Taxonomy" id="312017"/>
    <lineage>
        <taxon>Eukaryota</taxon>
        <taxon>Sar</taxon>
        <taxon>Alveolata</taxon>
        <taxon>Ciliophora</taxon>
        <taxon>Intramacronucleata</taxon>
        <taxon>Oligohymenophorea</taxon>
        <taxon>Hymenostomatida</taxon>
        <taxon>Tetrahymenina</taxon>
        <taxon>Tetrahymenidae</taxon>
        <taxon>Tetrahymena</taxon>
    </lineage>
</organism>
<dbReference type="GO" id="GO:0006360">
    <property type="term" value="P:transcription by RNA polymerase I"/>
    <property type="evidence" value="ECO:0007669"/>
    <property type="project" value="TreeGrafter"/>
</dbReference>
<dbReference type="STRING" id="312017.I7M6R9"/>
<reference evidence="5" key="1">
    <citation type="journal article" date="2006" name="PLoS Biol.">
        <title>Macronuclear genome sequence of the ciliate Tetrahymena thermophila, a model eukaryote.</title>
        <authorList>
            <person name="Eisen J.A."/>
            <person name="Coyne R.S."/>
            <person name="Wu M."/>
            <person name="Wu D."/>
            <person name="Thiagarajan M."/>
            <person name="Wortman J.R."/>
            <person name="Badger J.H."/>
            <person name="Ren Q."/>
            <person name="Amedeo P."/>
            <person name="Jones K.M."/>
            <person name="Tallon L.J."/>
            <person name="Delcher A.L."/>
            <person name="Salzberg S.L."/>
            <person name="Silva J.C."/>
            <person name="Haas B.J."/>
            <person name="Majoros W.H."/>
            <person name="Farzad M."/>
            <person name="Carlton J.M."/>
            <person name="Smith R.K. Jr."/>
            <person name="Garg J."/>
            <person name="Pearlman R.E."/>
            <person name="Karrer K.M."/>
            <person name="Sun L."/>
            <person name="Manning G."/>
            <person name="Elde N.C."/>
            <person name="Turkewitz A.P."/>
            <person name="Asai D.J."/>
            <person name="Wilkes D.E."/>
            <person name="Wang Y."/>
            <person name="Cai H."/>
            <person name="Collins K."/>
            <person name="Stewart B.A."/>
            <person name="Lee S.R."/>
            <person name="Wilamowska K."/>
            <person name="Weinberg Z."/>
            <person name="Ruzzo W.L."/>
            <person name="Wloga D."/>
            <person name="Gaertig J."/>
            <person name="Frankel J."/>
            <person name="Tsao C.-C."/>
            <person name="Gorovsky M.A."/>
            <person name="Keeling P.J."/>
            <person name="Waller R.F."/>
            <person name="Patron N.J."/>
            <person name="Cherry J.M."/>
            <person name="Stover N.A."/>
            <person name="Krieger C.J."/>
            <person name="del Toro C."/>
            <person name="Ryder H.F."/>
            <person name="Williamson S.C."/>
            <person name="Barbeau R.A."/>
            <person name="Hamilton E.P."/>
            <person name="Orias E."/>
        </authorList>
    </citation>
    <scope>NUCLEOTIDE SEQUENCE [LARGE SCALE GENOMIC DNA]</scope>
    <source>
        <strain evidence="5">SB210</strain>
    </source>
</reference>